<dbReference type="GeneID" id="94582831"/>
<protein>
    <submittedName>
        <fullName evidence="1">Uncharacterized protein</fullName>
    </submittedName>
</protein>
<dbReference type="EMBL" id="CP017555">
    <property type="protein sequence ID" value="AOW02252.1"/>
    <property type="molecule type" value="Genomic_DNA"/>
</dbReference>
<reference evidence="1 2" key="1">
    <citation type="journal article" date="2016" name="PLoS ONE">
        <title>Sequence Assembly of Yarrowia lipolytica Strain W29/CLIB89 Shows Transposable Element Diversity.</title>
        <authorList>
            <person name="Magnan C."/>
            <person name="Yu J."/>
            <person name="Chang I."/>
            <person name="Jahn E."/>
            <person name="Kanomata Y."/>
            <person name="Wu J."/>
            <person name="Zeller M."/>
            <person name="Oakes M."/>
            <person name="Baldi P."/>
            <person name="Sandmeyer S."/>
        </authorList>
    </citation>
    <scope>NUCLEOTIDE SEQUENCE [LARGE SCALE GENOMIC DNA]</scope>
    <source>
        <strain evidence="2">CLIB89(W29)</strain>
    </source>
</reference>
<evidence type="ECO:0000313" key="1">
    <source>
        <dbReference type="EMBL" id="AOW02252.1"/>
    </source>
</evidence>
<dbReference type="Proteomes" id="UP000182444">
    <property type="component" value="Chromosome 1C"/>
</dbReference>
<evidence type="ECO:0000313" key="2">
    <source>
        <dbReference type="Proteomes" id="UP000182444"/>
    </source>
</evidence>
<gene>
    <name evidence="1" type="ORF">YALI1_C03821g</name>
</gene>
<name>A0A1D8N9D3_YARLL</name>
<organism evidence="1 2">
    <name type="scientific">Yarrowia lipolytica</name>
    <name type="common">Candida lipolytica</name>
    <dbReference type="NCBI Taxonomy" id="4952"/>
    <lineage>
        <taxon>Eukaryota</taxon>
        <taxon>Fungi</taxon>
        <taxon>Dikarya</taxon>
        <taxon>Ascomycota</taxon>
        <taxon>Saccharomycotina</taxon>
        <taxon>Dipodascomycetes</taxon>
        <taxon>Dipodascales</taxon>
        <taxon>Dipodascales incertae sedis</taxon>
        <taxon>Yarrowia</taxon>
    </lineage>
</organism>
<accession>A0A1D8N9D3</accession>
<proteinExistence type="predicted"/>
<sequence length="154" mass="17012">MILCHQIQISTSTVPHRHRLNWITDTPIHQLVIMVNHMASMIIFHLLVTSSSSIFHGGHVLWQSRSGNSHLSLELIGSLLELAEKVRLVGSTAVGPRLGLGLVQHRSFLVAGGVLLGLIGGLGVSQIEEIQSLLGVERVDRCVRLRLRLRHCRC</sequence>
<dbReference type="AlphaFoldDB" id="A0A1D8N9D3"/>
<dbReference type="RefSeq" id="XP_068138289.1">
    <property type="nucleotide sequence ID" value="XM_068282188.1"/>
</dbReference>
<dbReference type="VEuPathDB" id="FungiDB:YALI1_C03821g"/>